<dbReference type="AlphaFoldDB" id="A0A4R5V7W1"/>
<evidence type="ECO:0000313" key="4">
    <source>
        <dbReference type="EMBL" id="TDK47941.1"/>
    </source>
</evidence>
<accession>A0A4R5V7W1</accession>
<dbReference type="InterPro" id="IPR017113">
    <property type="entry name" value="Antirestriction_ArdC"/>
</dbReference>
<dbReference type="Pfam" id="PF18818">
    <property type="entry name" value="MPTase-PolyVal"/>
    <property type="match status" value="1"/>
</dbReference>
<gene>
    <name evidence="4" type="ORF">E1898_04515</name>
</gene>
<feature type="domain" description="N-terminal" evidence="2">
    <location>
        <begin position="32"/>
        <end position="153"/>
    </location>
</feature>
<dbReference type="Proteomes" id="UP000295438">
    <property type="component" value="Unassembled WGS sequence"/>
</dbReference>
<organism evidence="4 5">
    <name type="scientific">Algoriphagus formosus</name>
    <dbReference type="NCBI Taxonomy" id="2007308"/>
    <lineage>
        <taxon>Bacteria</taxon>
        <taxon>Pseudomonadati</taxon>
        <taxon>Bacteroidota</taxon>
        <taxon>Cytophagia</taxon>
        <taxon>Cytophagales</taxon>
        <taxon>Cyclobacteriaceae</taxon>
        <taxon>Algoriphagus</taxon>
    </lineage>
</organism>
<protein>
    <submittedName>
        <fullName evidence="4">DUF1738 domain-containing protein</fullName>
    </submittedName>
</protein>
<feature type="domain" description="Polyvalent protein metallopeptidase" evidence="3">
    <location>
        <begin position="190"/>
        <end position="309"/>
    </location>
</feature>
<dbReference type="Pfam" id="PF08401">
    <property type="entry name" value="ArdcN"/>
    <property type="match status" value="1"/>
</dbReference>
<name>A0A4R5V7W1_9BACT</name>
<proteinExistence type="predicted"/>
<feature type="region of interest" description="Disordered" evidence="1">
    <location>
        <begin position="1"/>
        <end position="28"/>
    </location>
</feature>
<evidence type="ECO:0000256" key="1">
    <source>
        <dbReference type="SAM" id="MobiDB-lite"/>
    </source>
</evidence>
<dbReference type="GO" id="GO:0003697">
    <property type="term" value="F:single-stranded DNA binding"/>
    <property type="evidence" value="ECO:0007669"/>
    <property type="project" value="InterPro"/>
</dbReference>
<dbReference type="PIRSF" id="PIRSF037112">
    <property type="entry name" value="Antirestriction_ArdC"/>
    <property type="match status" value="1"/>
</dbReference>
<dbReference type="InterPro" id="IPR041459">
    <property type="entry name" value="MPTase-PolyVal"/>
</dbReference>
<dbReference type="EMBL" id="SMUW01000028">
    <property type="protein sequence ID" value="TDK47941.1"/>
    <property type="molecule type" value="Genomic_DNA"/>
</dbReference>
<sequence length="323" mass="36755">MKTTAKKENGLISNGKSSAKSKGWRSPKKSAKDLYQEVTDLILEKLEKGIIPWKQPWGDLGLPSNYLTKKPYRGINLWILLSQEHSKPYYLTFKQAQELGGKVKKGSKSIPICYWNFVYRHKETGERIPKDLIQYYPKDLVTKSSYLKEYKVFCISDIEGIEFEDIKTGKAGIPPIEQCEAIFDEMLHPPKIRIQGNEAYYHVGEDCITIPEMARFERAESYYSVLFHELVHATGNESRLGRSGITEPTQFGTEAYSKEELIAEMGAGYLGGMTGILDEDLISNHTAYIQNWITVLKKDKSLLIEAASKAQKAVDYILMECPF</sequence>
<dbReference type="InterPro" id="IPR013610">
    <property type="entry name" value="ArdC_N"/>
</dbReference>
<comment type="caution">
    <text evidence="4">The sequence shown here is derived from an EMBL/GenBank/DDBJ whole genome shotgun (WGS) entry which is preliminary data.</text>
</comment>
<keyword evidence="5" id="KW-1185">Reference proteome</keyword>
<reference evidence="4 5" key="1">
    <citation type="submission" date="2019-03" db="EMBL/GenBank/DDBJ databases">
        <title>Algoriphagus aquimaris sp. nov., isolated form marine sediment in Pohang, Korea.</title>
        <authorList>
            <person name="Kim J."/>
            <person name="Yoon S.-H."/>
            <person name="Lee S.-S."/>
        </authorList>
    </citation>
    <scope>NUCLEOTIDE SEQUENCE [LARGE SCALE GENOMIC DNA]</scope>
    <source>
        <strain evidence="4 5">F21</strain>
    </source>
</reference>
<evidence type="ECO:0000259" key="3">
    <source>
        <dbReference type="Pfam" id="PF18818"/>
    </source>
</evidence>
<evidence type="ECO:0000259" key="2">
    <source>
        <dbReference type="Pfam" id="PF08401"/>
    </source>
</evidence>
<feature type="compositionally biased region" description="Polar residues" evidence="1">
    <location>
        <begin position="11"/>
        <end position="20"/>
    </location>
</feature>
<dbReference type="RefSeq" id="WP_133390010.1">
    <property type="nucleotide sequence ID" value="NZ_SMUW01000028.1"/>
</dbReference>
<evidence type="ECO:0000313" key="5">
    <source>
        <dbReference type="Proteomes" id="UP000295438"/>
    </source>
</evidence>